<dbReference type="SUPFAM" id="SSF53756">
    <property type="entry name" value="UDP-Glycosyltransferase/glycogen phosphorylase"/>
    <property type="match status" value="1"/>
</dbReference>
<evidence type="ECO:0000256" key="3">
    <source>
        <dbReference type="ARBA" id="ARBA00012687"/>
    </source>
</evidence>
<keyword evidence="5 11" id="KW-0444">Lipid biosynthesis</keyword>
<evidence type="ECO:0000256" key="7">
    <source>
        <dbReference type="ARBA" id="ARBA00022676"/>
    </source>
</evidence>
<comment type="caution">
    <text evidence="12">The sequence shown here is derived from an EMBL/GenBank/DDBJ whole genome shotgun (WGS) entry which is preliminary data.</text>
</comment>
<sequence length="370" mass="41185">MTVKIAISAVETSGDLIGAKLVAALKAQDIDIQIMGLSGDKMIAAGCVQLWDQKRVNVMGFSEVLKKLPALLWLRRTVIGYFSTNKPDVFIGVDGPDFNFMIEKRLKQQGIKTVHFISPSVWAWRQSRIKKIKKSTDLVLCLFPFEVEFYQKHKQRAVFVGHPLAETLQPRVNYQATKTILLMPGSRASEITRLLPEMLTAAAMMAVQDPQLKFHLALANDELLGWAKPLATKANVSISIGDAHQWMSQVDLVLVASGTAALELALLGVPMVVVYKLSAFSYLIASRLVKIKWVSLPNIIANKPLVPELIQDAANGENIAKHAMEILTSDVTTLTQAFKEIHQQLNLNASEESARLISEFIYERPLHKYE</sequence>
<evidence type="ECO:0000256" key="10">
    <source>
        <dbReference type="ARBA" id="ARBA00048975"/>
    </source>
</evidence>
<dbReference type="GO" id="GO:0009245">
    <property type="term" value="P:lipid A biosynthetic process"/>
    <property type="evidence" value="ECO:0007669"/>
    <property type="project" value="UniProtKB-UniRule"/>
</dbReference>
<accession>A0A853F274</accession>
<dbReference type="Gene3D" id="3.40.50.2000">
    <property type="entry name" value="Glycogen Phosphorylase B"/>
    <property type="match status" value="1"/>
</dbReference>
<evidence type="ECO:0000256" key="9">
    <source>
        <dbReference type="ARBA" id="ARBA00023098"/>
    </source>
</evidence>
<evidence type="ECO:0000256" key="4">
    <source>
        <dbReference type="ARBA" id="ARBA00020902"/>
    </source>
</evidence>
<evidence type="ECO:0000256" key="8">
    <source>
        <dbReference type="ARBA" id="ARBA00022679"/>
    </source>
</evidence>
<dbReference type="GO" id="GO:0005543">
    <property type="term" value="F:phospholipid binding"/>
    <property type="evidence" value="ECO:0007669"/>
    <property type="project" value="TreeGrafter"/>
</dbReference>
<keyword evidence="7 11" id="KW-0328">Glycosyltransferase</keyword>
<organism evidence="12 13">
    <name type="scientific">Candidatus Thiodubiliella endoseptemdiera</name>
    <dbReference type="NCBI Taxonomy" id="2738886"/>
    <lineage>
        <taxon>Bacteria</taxon>
        <taxon>Pseudomonadati</taxon>
        <taxon>Pseudomonadota</taxon>
        <taxon>Gammaproteobacteria</taxon>
        <taxon>Candidatus Pseudothioglobaceae</taxon>
        <taxon>Candidatus Thiodubiliella</taxon>
    </lineage>
</organism>
<protein>
    <recommendedName>
        <fullName evidence="4 11">Lipid-A-disaccharide synthase</fullName>
        <ecNumber evidence="3 11">2.4.1.182</ecNumber>
    </recommendedName>
</protein>
<dbReference type="Proteomes" id="UP000568751">
    <property type="component" value="Unassembled WGS sequence"/>
</dbReference>
<dbReference type="EMBL" id="JACCHT010000001">
    <property type="protein sequence ID" value="NYT27656.1"/>
    <property type="molecule type" value="Genomic_DNA"/>
</dbReference>
<evidence type="ECO:0000256" key="5">
    <source>
        <dbReference type="ARBA" id="ARBA00022516"/>
    </source>
</evidence>
<keyword evidence="6 11" id="KW-0441">Lipid A biosynthesis</keyword>
<proteinExistence type="inferred from homology"/>
<comment type="catalytic activity">
    <reaction evidence="10 11">
        <text>a lipid X + a UDP-2-N,3-O-bis[(3R)-3-hydroxyacyl]-alpha-D-glucosamine = a lipid A disaccharide + UDP + H(+)</text>
        <dbReference type="Rhea" id="RHEA:67828"/>
        <dbReference type="ChEBI" id="CHEBI:15378"/>
        <dbReference type="ChEBI" id="CHEBI:58223"/>
        <dbReference type="ChEBI" id="CHEBI:137748"/>
        <dbReference type="ChEBI" id="CHEBI:176338"/>
        <dbReference type="ChEBI" id="CHEBI:176343"/>
        <dbReference type="EC" id="2.4.1.182"/>
    </reaction>
</comment>
<evidence type="ECO:0000256" key="2">
    <source>
        <dbReference type="ARBA" id="ARBA00007868"/>
    </source>
</evidence>
<dbReference type="HAMAP" id="MF_00392">
    <property type="entry name" value="LpxB"/>
    <property type="match status" value="1"/>
</dbReference>
<dbReference type="EC" id="2.4.1.182" evidence="3 11"/>
<dbReference type="RefSeq" id="WP_369176730.1">
    <property type="nucleotide sequence ID" value="NZ_OZ156463.1"/>
</dbReference>
<evidence type="ECO:0000313" key="13">
    <source>
        <dbReference type="Proteomes" id="UP000568751"/>
    </source>
</evidence>
<dbReference type="UniPathway" id="UPA00973"/>
<gene>
    <name evidence="11 12" type="primary">lpxB</name>
    <name evidence="12" type="ORF">H0A76_07005</name>
</gene>
<evidence type="ECO:0000256" key="1">
    <source>
        <dbReference type="ARBA" id="ARBA00002056"/>
    </source>
</evidence>
<dbReference type="Pfam" id="PF02684">
    <property type="entry name" value="LpxB"/>
    <property type="match status" value="1"/>
</dbReference>
<reference evidence="12 13" key="1">
    <citation type="submission" date="2020-05" db="EMBL/GenBank/DDBJ databases">
        <title>Horizontal transmission and recombination maintain forever young bacterial symbiont genomes.</title>
        <authorList>
            <person name="Russell S.L."/>
            <person name="Pepper-Tunick E."/>
            <person name="Svedberg J."/>
            <person name="Byrne A."/>
            <person name="Ruelas Castillo J."/>
            <person name="Vollmers C."/>
            <person name="Beinart R.A."/>
            <person name="Corbett-Detig R."/>
        </authorList>
    </citation>
    <scope>NUCLEOTIDE SEQUENCE [LARGE SCALE GENOMIC DNA]</scope>
    <source>
        <strain evidence="12">455</strain>
    </source>
</reference>
<dbReference type="PANTHER" id="PTHR30372:SF4">
    <property type="entry name" value="LIPID-A-DISACCHARIDE SYNTHASE, MITOCHONDRIAL-RELATED"/>
    <property type="match status" value="1"/>
</dbReference>
<comment type="function">
    <text evidence="1 11">Condensation of UDP-2,3-diacylglucosamine and 2,3-diacylglucosamine-1-phosphate to form lipid A disaccharide, a precursor of lipid A, a phosphorylated glycolipid that anchors the lipopolysaccharide to the outer membrane of the cell.</text>
</comment>
<comment type="pathway">
    <text evidence="11">Bacterial outer membrane biogenesis; LPS lipid A biosynthesis.</text>
</comment>
<dbReference type="GO" id="GO:0008915">
    <property type="term" value="F:lipid-A-disaccharide synthase activity"/>
    <property type="evidence" value="ECO:0007669"/>
    <property type="project" value="UniProtKB-UniRule"/>
</dbReference>
<keyword evidence="8 11" id="KW-0808">Transferase</keyword>
<dbReference type="AlphaFoldDB" id="A0A853F274"/>
<evidence type="ECO:0000313" key="12">
    <source>
        <dbReference type="EMBL" id="NYT27656.1"/>
    </source>
</evidence>
<dbReference type="GO" id="GO:0016020">
    <property type="term" value="C:membrane"/>
    <property type="evidence" value="ECO:0007669"/>
    <property type="project" value="GOC"/>
</dbReference>
<keyword evidence="9 11" id="KW-0443">Lipid metabolism</keyword>
<dbReference type="PANTHER" id="PTHR30372">
    <property type="entry name" value="LIPID-A-DISACCHARIDE SYNTHASE"/>
    <property type="match status" value="1"/>
</dbReference>
<dbReference type="NCBIfam" id="TIGR00215">
    <property type="entry name" value="lpxB"/>
    <property type="match status" value="1"/>
</dbReference>
<dbReference type="InterPro" id="IPR003835">
    <property type="entry name" value="Glyco_trans_19"/>
</dbReference>
<name>A0A853F274_9GAMM</name>
<comment type="similarity">
    <text evidence="2 11">Belongs to the LpxB family.</text>
</comment>
<evidence type="ECO:0000256" key="11">
    <source>
        <dbReference type="HAMAP-Rule" id="MF_00392"/>
    </source>
</evidence>
<evidence type="ECO:0000256" key="6">
    <source>
        <dbReference type="ARBA" id="ARBA00022556"/>
    </source>
</evidence>